<keyword evidence="2" id="KW-0238">DNA-binding</keyword>
<reference evidence="4 5" key="1">
    <citation type="submission" date="2021-06" db="EMBL/GenBank/DDBJ databases">
        <authorList>
            <person name="Pan X."/>
        </authorList>
    </citation>
    <scope>NUCLEOTIDE SEQUENCE [LARGE SCALE GENOMIC DNA]</scope>
    <source>
        <strain evidence="4 5">4503</strain>
    </source>
</reference>
<dbReference type="InterPro" id="IPR002104">
    <property type="entry name" value="Integrase_catalytic"/>
</dbReference>
<proteinExistence type="inferred from homology"/>
<dbReference type="PROSITE" id="PS51898">
    <property type="entry name" value="TYR_RECOMBINASE"/>
    <property type="match status" value="1"/>
</dbReference>
<dbReference type="PANTHER" id="PTHR30349">
    <property type="entry name" value="PHAGE INTEGRASE-RELATED"/>
    <property type="match status" value="1"/>
</dbReference>
<feature type="domain" description="Tyr recombinase" evidence="3">
    <location>
        <begin position="156"/>
        <end position="368"/>
    </location>
</feature>
<evidence type="ECO:0000256" key="2">
    <source>
        <dbReference type="ARBA" id="ARBA00023125"/>
    </source>
</evidence>
<dbReference type="CDD" id="cd00397">
    <property type="entry name" value="DNA_BRE_C"/>
    <property type="match status" value="1"/>
</dbReference>
<gene>
    <name evidence="4" type="ORF">KN815_13030</name>
</gene>
<evidence type="ECO:0000256" key="1">
    <source>
        <dbReference type="ARBA" id="ARBA00008857"/>
    </source>
</evidence>
<keyword evidence="5" id="KW-1185">Reference proteome</keyword>
<evidence type="ECO:0000313" key="5">
    <source>
        <dbReference type="Proteomes" id="UP000720508"/>
    </source>
</evidence>
<name>A0ABS6CDG9_9ACTN</name>
<protein>
    <submittedName>
        <fullName evidence="4">Site-specific integrase</fullName>
    </submittedName>
</protein>
<dbReference type="EMBL" id="JAHLEM010000110">
    <property type="protein sequence ID" value="MBU3864966.1"/>
    <property type="molecule type" value="Genomic_DNA"/>
</dbReference>
<evidence type="ECO:0000313" key="4">
    <source>
        <dbReference type="EMBL" id="MBU3864966.1"/>
    </source>
</evidence>
<dbReference type="PANTHER" id="PTHR30349:SF41">
    <property type="entry name" value="INTEGRASE_RECOMBINASE PROTEIN MJ0367-RELATED"/>
    <property type="match status" value="1"/>
</dbReference>
<dbReference type="InterPro" id="IPR050090">
    <property type="entry name" value="Tyrosine_recombinase_XerCD"/>
</dbReference>
<accession>A0ABS6CDG9</accession>
<dbReference type="Pfam" id="PF00589">
    <property type="entry name" value="Phage_integrase"/>
    <property type="match status" value="1"/>
</dbReference>
<sequence>MRSTERDDLVEKNGTAPGAARLHLADGVPLLRPDEQVFEAMLDGWRNQQLARNLALSTINGRERKVRAFAAHADAFPWTWSSHLADEWFGDLRAVRGCVRSTLRGYQEAVRLFCDYATDPAYGWATECERRFGTHPVQVCHPWNTAVHMQECEAESPKRAFTRDELQAFFDHADDQVSRVRGRGRKGWLPAFRDAMLFKTSYAYGLRRNETRMLDTADFGRNPEGPEFGEYGVCYVRHGKAKKGSPPKRRSVLTVWEWSAEILDQWTSEVRPAMRHADGSALWPSERGRRVGLQRLDSRFATYRDDLGLDPVLDFHSLRRSYVTHLIEDGWDALFVQQQAGHDHASTTSIYTCVSSDFRTRTLRRALDATIEAALKPAKKGA</sequence>
<organism evidence="4 5">
    <name type="scientific">Streptomyces niphimycinicus</name>
    <dbReference type="NCBI Taxonomy" id="2842201"/>
    <lineage>
        <taxon>Bacteria</taxon>
        <taxon>Bacillati</taxon>
        <taxon>Actinomycetota</taxon>
        <taxon>Actinomycetes</taxon>
        <taxon>Kitasatosporales</taxon>
        <taxon>Streptomycetaceae</taxon>
        <taxon>Streptomyces</taxon>
    </lineage>
</organism>
<evidence type="ECO:0000259" key="3">
    <source>
        <dbReference type="PROSITE" id="PS51898"/>
    </source>
</evidence>
<comment type="similarity">
    <text evidence="1">Belongs to the 'phage' integrase family.</text>
</comment>
<dbReference type="Proteomes" id="UP000720508">
    <property type="component" value="Unassembled WGS sequence"/>
</dbReference>
<comment type="caution">
    <text evidence="4">The sequence shown here is derived from an EMBL/GenBank/DDBJ whole genome shotgun (WGS) entry which is preliminary data.</text>
</comment>